<dbReference type="InterPro" id="IPR008928">
    <property type="entry name" value="6-hairpin_glycosidase_sf"/>
</dbReference>
<dbReference type="RefSeq" id="WP_221121526.1">
    <property type="nucleotide sequence ID" value="NZ_JABDXT010000017.1"/>
</dbReference>
<protein>
    <submittedName>
        <fullName evidence="1">Uncharacterized protein</fullName>
    </submittedName>
</protein>
<reference evidence="1 2" key="1">
    <citation type="submission" date="2020-04" db="EMBL/GenBank/DDBJ databases">
        <title>Global-level population genomics: horizontal gene transfer, symbiosis and evolution in Rhizobia.</title>
        <authorList>
            <person name="Gai Y."/>
        </authorList>
    </citation>
    <scope>NUCLEOTIDE SEQUENCE [LARGE SCALE GENOMIC DNA]</scope>
    <source>
        <strain evidence="1 2">BLR33</strain>
    </source>
</reference>
<accession>A0ABS7IMG5</accession>
<dbReference type="SUPFAM" id="SSF48208">
    <property type="entry name" value="Six-hairpin glycosidases"/>
    <property type="match status" value="1"/>
</dbReference>
<proteinExistence type="predicted"/>
<organism evidence="1 2">
    <name type="scientific">Rhizobium lentis</name>
    <dbReference type="NCBI Taxonomy" id="1138194"/>
    <lineage>
        <taxon>Bacteria</taxon>
        <taxon>Pseudomonadati</taxon>
        <taxon>Pseudomonadota</taxon>
        <taxon>Alphaproteobacteria</taxon>
        <taxon>Hyphomicrobiales</taxon>
        <taxon>Rhizobiaceae</taxon>
        <taxon>Rhizobium/Agrobacterium group</taxon>
        <taxon>Rhizobium</taxon>
    </lineage>
</organism>
<gene>
    <name evidence="1" type="ORF">HJB60_28420</name>
</gene>
<name>A0ABS7IMG5_9HYPH</name>
<dbReference type="InterPro" id="IPR012341">
    <property type="entry name" value="6hp_glycosidase-like_sf"/>
</dbReference>
<dbReference type="Proteomes" id="UP000770629">
    <property type="component" value="Unassembled WGS sequence"/>
</dbReference>
<evidence type="ECO:0000313" key="1">
    <source>
        <dbReference type="EMBL" id="MBX5093067.1"/>
    </source>
</evidence>
<evidence type="ECO:0000313" key="2">
    <source>
        <dbReference type="Proteomes" id="UP000770629"/>
    </source>
</evidence>
<dbReference type="EMBL" id="JABDYF010000014">
    <property type="protein sequence ID" value="MBX5093067.1"/>
    <property type="molecule type" value="Genomic_DNA"/>
</dbReference>
<comment type="caution">
    <text evidence="1">The sequence shown here is derived from an EMBL/GenBank/DDBJ whole genome shotgun (WGS) entry which is preliminary data.</text>
</comment>
<dbReference type="Gene3D" id="1.50.10.10">
    <property type="match status" value="1"/>
</dbReference>
<keyword evidence="2" id="KW-1185">Reference proteome</keyword>
<sequence length="158" mass="17708">MEDRQHYTLSKIGCWLALSNAAELARNGHIAGNAERWEKESERIRGWIDEHCWSEAKQCYKFHAGTERLRKRKAPLSHAPAGSSKPMRFSERSIGRGRCCKTCWQSSATISASSTNKSTLTRALDLAIFPKGSAISHCCTHLFDTGKQVIEFDRSGAH</sequence>